<evidence type="ECO:0000313" key="10">
    <source>
        <dbReference type="Proteomes" id="UP000619743"/>
    </source>
</evidence>
<evidence type="ECO:0000256" key="3">
    <source>
        <dbReference type="ARBA" id="ARBA00023002"/>
    </source>
</evidence>
<evidence type="ECO:0000256" key="4">
    <source>
        <dbReference type="PIRSR" id="PIRSR000149-1"/>
    </source>
</evidence>
<comment type="subunit">
    <text evidence="2">Homotetramer.</text>
</comment>
<dbReference type="NCBIfam" id="NF010058">
    <property type="entry name" value="PRK13535.1"/>
    <property type="match status" value="1"/>
</dbReference>
<feature type="domain" description="Glyceraldehyde 3-phosphate dehydrogenase NAD(P) binding" evidence="8">
    <location>
        <begin position="12"/>
        <end position="164"/>
    </location>
</feature>
<dbReference type="GO" id="GO:0016620">
    <property type="term" value="F:oxidoreductase activity, acting on the aldehyde or oxo group of donors, NAD or NADP as acceptor"/>
    <property type="evidence" value="ECO:0007669"/>
    <property type="project" value="InterPro"/>
</dbReference>
<feature type="active site" description="Nucleophile" evidence="4">
    <location>
        <position position="164"/>
    </location>
</feature>
<dbReference type="RefSeq" id="WP_229744601.1">
    <property type="nucleotide sequence ID" value="NZ_BMDX01000001.1"/>
</dbReference>
<keyword evidence="10" id="KW-1185">Reference proteome</keyword>
<comment type="caution">
    <text evidence="9">The sequence shown here is derived from an EMBL/GenBank/DDBJ whole genome shotgun (WGS) entry which is preliminary data.</text>
</comment>
<dbReference type="InterPro" id="IPR020829">
    <property type="entry name" value="GlycerAld_3-P_DH_cat"/>
</dbReference>
<dbReference type="Gene3D" id="3.30.360.10">
    <property type="entry name" value="Dihydrodipicolinate Reductase, domain 2"/>
    <property type="match status" value="1"/>
</dbReference>
<evidence type="ECO:0000313" key="9">
    <source>
        <dbReference type="EMBL" id="GGA64962.1"/>
    </source>
</evidence>
<protein>
    <submittedName>
        <fullName evidence="9">D-erythrose-4-phosphate dehydrogenase</fullName>
    </submittedName>
</protein>
<evidence type="ECO:0000256" key="1">
    <source>
        <dbReference type="ARBA" id="ARBA00007406"/>
    </source>
</evidence>
<evidence type="ECO:0000256" key="7">
    <source>
        <dbReference type="RuleBase" id="RU000397"/>
    </source>
</evidence>
<dbReference type="FunFam" id="3.40.50.720:FF:000001">
    <property type="entry name" value="Glyceraldehyde-3-phosphate dehydrogenase"/>
    <property type="match status" value="1"/>
</dbReference>
<reference evidence="10" key="1">
    <citation type="journal article" date="2019" name="Int. J. Syst. Evol. Microbiol.">
        <title>The Global Catalogue of Microorganisms (GCM) 10K type strain sequencing project: providing services to taxonomists for standard genome sequencing and annotation.</title>
        <authorList>
            <consortium name="The Broad Institute Genomics Platform"/>
            <consortium name="The Broad Institute Genome Sequencing Center for Infectious Disease"/>
            <person name="Wu L."/>
            <person name="Ma J."/>
        </authorList>
    </citation>
    <scope>NUCLEOTIDE SEQUENCE [LARGE SCALE GENOMIC DNA]</scope>
    <source>
        <strain evidence="10">CGMCC 1.10130</strain>
    </source>
</reference>
<dbReference type="AlphaFoldDB" id="A0A8J2U1Z8"/>
<feature type="binding site" evidence="5">
    <location>
        <position position="327"/>
    </location>
    <ligand>
        <name>NAD(+)</name>
        <dbReference type="ChEBI" id="CHEBI:57540"/>
    </ligand>
</feature>
<dbReference type="PANTHER" id="PTHR43148">
    <property type="entry name" value="GLYCERALDEHYDE-3-PHOSPHATE DEHYDROGENASE 2"/>
    <property type="match status" value="1"/>
</dbReference>
<comment type="similarity">
    <text evidence="1 7">Belongs to the glyceraldehyde-3-phosphate dehydrogenase family.</text>
</comment>
<dbReference type="CDD" id="cd17892">
    <property type="entry name" value="GAPDH_N_E4PDH"/>
    <property type="match status" value="1"/>
</dbReference>
<dbReference type="Pfam" id="PF02800">
    <property type="entry name" value="Gp_dh_C"/>
    <property type="match status" value="1"/>
</dbReference>
<dbReference type="SUPFAM" id="SSF55347">
    <property type="entry name" value="Glyceraldehyde-3-phosphate dehydrogenase-like, C-terminal domain"/>
    <property type="match status" value="1"/>
</dbReference>
<gene>
    <name evidence="9" type="primary">epd</name>
    <name evidence="9" type="ORF">GCM10011369_02960</name>
</gene>
<dbReference type="PRINTS" id="PR00078">
    <property type="entry name" value="G3PDHDRGNASE"/>
</dbReference>
<dbReference type="Gene3D" id="3.40.50.720">
    <property type="entry name" value="NAD(P)-binding Rossmann-like Domain"/>
    <property type="match status" value="1"/>
</dbReference>
<dbReference type="InterPro" id="IPR036291">
    <property type="entry name" value="NAD(P)-bd_dom_sf"/>
</dbReference>
<keyword evidence="3" id="KW-0560">Oxidoreductase</keyword>
<evidence type="ECO:0000256" key="6">
    <source>
        <dbReference type="PIRSR" id="PIRSR000149-4"/>
    </source>
</evidence>
<dbReference type="EMBL" id="BMDX01000001">
    <property type="protein sequence ID" value="GGA64962.1"/>
    <property type="molecule type" value="Genomic_DNA"/>
</dbReference>
<dbReference type="GO" id="GO:0051287">
    <property type="term" value="F:NAD binding"/>
    <property type="evidence" value="ECO:0007669"/>
    <property type="project" value="InterPro"/>
</dbReference>
<dbReference type="SMART" id="SM00846">
    <property type="entry name" value="Gp_dh_N"/>
    <property type="match status" value="1"/>
</dbReference>
<dbReference type="SUPFAM" id="SSF51735">
    <property type="entry name" value="NAD(P)-binding Rossmann-fold domains"/>
    <property type="match status" value="1"/>
</dbReference>
<accession>A0A8J2U1Z8</accession>
<keyword evidence="5" id="KW-0520">NAD</keyword>
<dbReference type="InterPro" id="IPR020828">
    <property type="entry name" value="GlycerAld_3-P_DH_NAD(P)-bd"/>
</dbReference>
<evidence type="ECO:0000256" key="5">
    <source>
        <dbReference type="PIRSR" id="PIRSR000149-3"/>
    </source>
</evidence>
<keyword evidence="5" id="KW-0547">Nucleotide-binding</keyword>
<dbReference type="FunFam" id="3.30.360.10:FF:000002">
    <property type="entry name" value="Glyceraldehyde-3-phosphate dehydrogenase"/>
    <property type="match status" value="1"/>
</dbReference>
<sequence>MSMQFPSLDKPLRIAINGFGRIGRSAFRALYESGLRDYMQLVAINELATPEAIRHLTQYDTTHGRFFLPVSIGEGVLWVEEDAIALTHEADPEQLPWEELQVDIVLECTGVLHSREDAEKHITAGAKKVIFSHPADADVDATIVFGVNQHELQPQHTIVSNASCTTNCCVPVLSVLDEVFGIERGAITTIHSMMHDQVVIDAYHHDLRRTRAASQSIIPVDTKLARGIERVLPHLENKFEAIAVRVPTTNVTAMDISLTLSTRVDVASINAMLKQASEERFIGIMDYTEDAVVSADFNHDEHSVIVDGSQTRVSDGHLVKLLIWCDNEWGYANRMLDTCLALATITANADAQQDDEPDDDE</sequence>
<evidence type="ECO:0000256" key="2">
    <source>
        <dbReference type="ARBA" id="ARBA00011881"/>
    </source>
</evidence>
<dbReference type="Proteomes" id="UP000619743">
    <property type="component" value="Unassembled WGS sequence"/>
</dbReference>
<feature type="binding site" evidence="5">
    <location>
        <position position="132"/>
    </location>
    <ligand>
        <name>NAD(+)</name>
        <dbReference type="ChEBI" id="CHEBI:57540"/>
    </ligand>
</feature>
<organism evidence="9 10">
    <name type="scientific">Neiella marina</name>
    <dbReference type="NCBI Taxonomy" id="508461"/>
    <lineage>
        <taxon>Bacteria</taxon>
        <taxon>Pseudomonadati</taxon>
        <taxon>Pseudomonadota</taxon>
        <taxon>Gammaproteobacteria</taxon>
        <taxon>Alteromonadales</taxon>
        <taxon>Echinimonadaceae</taxon>
        <taxon>Neiella</taxon>
    </lineage>
</organism>
<evidence type="ECO:0000259" key="8">
    <source>
        <dbReference type="SMART" id="SM00846"/>
    </source>
</evidence>
<dbReference type="PIRSF" id="PIRSF000149">
    <property type="entry name" value="GAP_DH"/>
    <property type="match status" value="1"/>
</dbReference>
<proteinExistence type="inferred from homology"/>
<name>A0A8J2U1Z8_9GAMM</name>
<dbReference type="InterPro" id="IPR020831">
    <property type="entry name" value="GlycerAld/Erythrose_P_DH"/>
</dbReference>
<feature type="site" description="Activates thiol group during catalysis" evidence="6">
    <location>
        <position position="191"/>
    </location>
</feature>
<dbReference type="Pfam" id="PF00044">
    <property type="entry name" value="Gp_dh_N"/>
    <property type="match status" value="1"/>
</dbReference>
<feature type="binding site" evidence="5">
    <location>
        <begin position="21"/>
        <end position="22"/>
    </location>
    <ligand>
        <name>NAD(+)</name>
        <dbReference type="ChEBI" id="CHEBI:57540"/>
    </ligand>
</feature>